<feature type="transmembrane region" description="Helical" evidence="1">
    <location>
        <begin position="200"/>
        <end position="218"/>
    </location>
</feature>
<name>A0AAD8AC28_DIPPU</name>
<sequence length="234" mass="27034">RNITENLTNVENIKVFEIINAYLSETLYLQLVLKVQKNYRSILYNYTIIKYMLCILCILSVISTFRNKNTCMLLGQFIMLFLIKDCHVHSTITCIMRSAGLSSGSEKQKQKTKTLVSKCAISNSVNLFLARKINERMFLRTGSKGMGTTTSKVKVLAFSTILLHVNLSASYRFPFVEFFDQSLIIHSYQMSKLTNSERSYMVYYILIFLLNCLVRYLFDSPTVISSSIWSNIFF</sequence>
<feature type="transmembrane region" description="Helical" evidence="1">
    <location>
        <begin position="43"/>
        <end position="65"/>
    </location>
</feature>
<evidence type="ECO:0000256" key="1">
    <source>
        <dbReference type="SAM" id="Phobius"/>
    </source>
</evidence>
<keyword evidence="3" id="KW-1185">Reference proteome</keyword>
<reference evidence="2" key="1">
    <citation type="journal article" date="2023" name="IScience">
        <title>Live-bearing cockroach genome reveals convergent evolutionary mechanisms linked to viviparity in insects and beyond.</title>
        <authorList>
            <person name="Fouks B."/>
            <person name="Harrison M.C."/>
            <person name="Mikhailova A.A."/>
            <person name="Marchal E."/>
            <person name="English S."/>
            <person name="Carruthers M."/>
            <person name="Jennings E.C."/>
            <person name="Chiamaka E.L."/>
            <person name="Frigard R.A."/>
            <person name="Pippel M."/>
            <person name="Attardo G.M."/>
            <person name="Benoit J.B."/>
            <person name="Bornberg-Bauer E."/>
            <person name="Tobe S.S."/>
        </authorList>
    </citation>
    <scope>NUCLEOTIDE SEQUENCE</scope>
    <source>
        <strain evidence="2">Stay&amp;Tobe</strain>
    </source>
</reference>
<keyword evidence="1" id="KW-1133">Transmembrane helix</keyword>
<evidence type="ECO:0000313" key="2">
    <source>
        <dbReference type="EMBL" id="KAJ9596334.1"/>
    </source>
</evidence>
<dbReference type="AlphaFoldDB" id="A0AAD8AC28"/>
<proteinExistence type="predicted"/>
<feature type="non-terminal residue" evidence="2">
    <location>
        <position position="234"/>
    </location>
</feature>
<keyword evidence="1" id="KW-0812">Transmembrane</keyword>
<evidence type="ECO:0000313" key="3">
    <source>
        <dbReference type="Proteomes" id="UP001233999"/>
    </source>
</evidence>
<comment type="caution">
    <text evidence="2">The sequence shown here is derived from an EMBL/GenBank/DDBJ whole genome shotgun (WGS) entry which is preliminary data.</text>
</comment>
<dbReference type="EMBL" id="JASPKZ010001994">
    <property type="protein sequence ID" value="KAJ9596334.1"/>
    <property type="molecule type" value="Genomic_DNA"/>
</dbReference>
<reference evidence="2" key="2">
    <citation type="submission" date="2023-05" db="EMBL/GenBank/DDBJ databases">
        <authorList>
            <person name="Fouks B."/>
        </authorList>
    </citation>
    <scope>NUCLEOTIDE SEQUENCE</scope>
    <source>
        <strain evidence="2">Stay&amp;Tobe</strain>
        <tissue evidence="2">Testes</tissue>
    </source>
</reference>
<accession>A0AAD8AC28</accession>
<gene>
    <name evidence="2" type="ORF">L9F63_012609</name>
</gene>
<organism evidence="2 3">
    <name type="scientific">Diploptera punctata</name>
    <name type="common">Pacific beetle cockroach</name>
    <dbReference type="NCBI Taxonomy" id="6984"/>
    <lineage>
        <taxon>Eukaryota</taxon>
        <taxon>Metazoa</taxon>
        <taxon>Ecdysozoa</taxon>
        <taxon>Arthropoda</taxon>
        <taxon>Hexapoda</taxon>
        <taxon>Insecta</taxon>
        <taxon>Pterygota</taxon>
        <taxon>Neoptera</taxon>
        <taxon>Polyneoptera</taxon>
        <taxon>Dictyoptera</taxon>
        <taxon>Blattodea</taxon>
        <taxon>Blaberoidea</taxon>
        <taxon>Blaberidae</taxon>
        <taxon>Diplopterinae</taxon>
        <taxon>Diploptera</taxon>
    </lineage>
</organism>
<feature type="non-terminal residue" evidence="2">
    <location>
        <position position="1"/>
    </location>
</feature>
<dbReference type="Proteomes" id="UP001233999">
    <property type="component" value="Unassembled WGS sequence"/>
</dbReference>
<keyword evidence="1" id="KW-0472">Membrane</keyword>
<protein>
    <submittedName>
        <fullName evidence="2">Uncharacterized protein</fullName>
    </submittedName>
</protein>